<gene>
    <name evidence="2" type="ORF">SY89_02004</name>
</gene>
<keyword evidence="1" id="KW-0812">Transmembrane</keyword>
<dbReference type="OrthoDB" id="386629at2157"/>
<sequence length="133" mass="13417">MESTAKRRVARFGGGVLLTATVTGGTQFLLQAWGIVDADVYAIAVGLGVAMPLLLAGAYPAVTHVERLRTRVLLALAETGVGIAAGVGAVAFLLTLEMGTMLTVGSGAAATYLGGTVGRALVLGREAVDEESS</sequence>
<feature type="transmembrane region" description="Helical" evidence="1">
    <location>
        <begin position="40"/>
        <end position="60"/>
    </location>
</feature>
<evidence type="ECO:0000256" key="1">
    <source>
        <dbReference type="SAM" id="Phobius"/>
    </source>
</evidence>
<keyword evidence="1" id="KW-0472">Membrane</keyword>
<protein>
    <submittedName>
        <fullName evidence="2">Uncharacterized protein</fullName>
    </submittedName>
</protein>
<dbReference type="AlphaFoldDB" id="A0A0P7GQ32"/>
<comment type="caution">
    <text evidence="2">The sequence shown here is derived from an EMBL/GenBank/DDBJ whole genome shotgun (WGS) entry which is preliminary data.</text>
</comment>
<keyword evidence="1" id="KW-1133">Transmembrane helix</keyword>
<evidence type="ECO:0000313" key="2">
    <source>
        <dbReference type="EMBL" id="KPN31261.1"/>
    </source>
</evidence>
<feature type="transmembrane region" description="Helical" evidence="1">
    <location>
        <begin position="12"/>
        <end position="34"/>
    </location>
</feature>
<evidence type="ECO:0000313" key="3">
    <source>
        <dbReference type="Proteomes" id="UP000050535"/>
    </source>
</evidence>
<keyword evidence="3" id="KW-1185">Reference proteome</keyword>
<name>A0A0P7GQ32_9EURY</name>
<dbReference type="EMBL" id="LGUC01000001">
    <property type="protein sequence ID" value="KPN31261.1"/>
    <property type="molecule type" value="Genomic_DNA"/>
</dbReference>
<reference evidence="3" key="1">
    <citation type="submission" date="2013-11" db="EMBL/GenBank/DDBJ databases">
        <authorList>
            <person name="Hoang H.T."/>
            <person name="Killian M.L."/>
            <person name="Madson D.M."/>
            <person name="Arruda P.H.E."/>
            <person name="Sun D."/>
            <person name="Schwartz K.J."/>
            <person name="Yoon K."/>
        </authorList>
    </citation>
    <scope>NUCLEOTIDE SEQUENCE [LARGE SCALE GENOMIC DNA]</scope>
    <source>
        <strain evidence="3">CDK2</strain>
    </source>
</reference>
<organism evidence="2 3">
    <name type="scientific">Halolamina pelagica</name>
    <dbReference type="NCBI Taxonomy" id="699431"/>
    <lineage>
        <taxon>Archaea</taxon>
        <taxon>Methanobacteriati</taxon>
        <taxon>Methanobacteriota</taxon>
        <taxon>Stenosarchaea group</taxon>
        <taxon>Halobacteria</taxon>
        <taxon>Halobacteriales</taxon>
        <taxon>Haloferacaceae</taxon>
    </lineage>
</organism>
<dbReference type="Proteomes" id="UP000050535">
    <property type="component" value="Unassembled WGS sequence"/>
</dbReference>
<dbReference type="RefSeq" id="WP_054583942.1">
    <property type="nucleotide sequence ID" value="NZ_LGUC01000001.1"/>
</dbReference>
<feature type="transmembrane region" description="Helical" evidence="1">
    <location>
        <begin position="72"/>
        <end position="94"/>
    </location>
</feature>
<accession>A0A0P7GQ32</accession>
<proteinExistence type="predicted"/>